<protein>
    <submittedName>
        <fullName evidence="3">Pheromone binding protein-related protein 5</fullName>
    </submittedName>
</protein>
<dbReference type="InterPro" id="IPR006170">
    <property type="entry name" value="PBP/GOBP"/>
</dbReference>
<proteinExistence type="evidence at transcript level"/>
<dbReference type="CDD" id="cd23992">
    <property type="entry name" value="PBP_GOBP"/>
    <property type="match status" value="1"/>
</dbReference>
<dbReference type="GO" id="GO:0005549">
    <property type="term" value="F:odorant binding"/>
    <property type="evidence" value="ECO:0007669"/>
    <property type="project" value="InterPro"/>
</dbReference>
<dbReference type="Pfam" id="PF01395">
    <property type="entry name" value="PBP_GOBP"/>
    <property type="match status" value="1"/>
</dbReference>
<name>A0A0X8B1P8_LIRSA</name>
<dbReference type="AlphaFoldDB" id="A0A0X8B1P8"/>
<gene>
    <name evidence="3" type="primary">PBP5</name>
</gene>
<evidence type="ECO:0000256" key="1">
    <source>
        <dbReference type="ARBA" id="ARBA00022729"/>
    </source>
</evidence>
<organism evidence="3">
    <name type="scientific">Liriomyza sativae</name>
    <name type="common">Vegetable leafminer</name>
    <dbReference type="NCBI Taxonomy" id="127406"/>
    <lineage>
        <taxon>Eukaryota</taxon>
        <taxon>Metazoa</taxon>
        <taxon>Ecdysozoa</taxon>
        <taxon>Arthropoda</taxon>
        <taxon>Hexapoda</taxon>
        <taxon>Insecta</taxon>
        <taxon>Pterygota</taxon>
        <taxon>Neoptera</taxon>
        <taxon>Endopterygota</taxon>
        <taxon>Diptera</taxon>
        <taxon>Brachycera</taxon>
        <taxon>Muscomorpha</taxon>
        <taxon>Opomyzoidea</taxon>
        <taxon>Agromyzidae</taxon>
        <taxon>Phytomyzinae</taxon>
        <taxon>Liriomyza</taxon>
    </lineage>
</organism>
<evidence type="ECO:0000256" key="2">
    <source>
        <dbReference type="SAM" id="SignalP"/>
    </source>
</evidence>
<reference evidence="3" key="1">
    <citation type="submission" date="2015-07" db="EMBL/GenBank/DDBJ databases">
        <title>Identification and tissue distribution of odorant binding protein genes in the vegetable leafminer Liriomyza sativae.</title>
        <authorList>
            <person name="Zhang L."/>
            <person name="Lei Z."/>
        </authorList>
    </citation>
    <scope>NUCLEOTIDE SEQUENCE</scope>
</reference>
<dbReference type="PANTHER" id="PTHR11857">
    <property type="entry name" value="ODORANT BINDING PROTEIN-RELATED"/>
    <property type="match status" value="1"/>
</dbReference>
<sequence>MRINLILFGFCVIFAQQVLADDKEEALKEIYEAVDMCKEKVKASDAEIELLKQRKEPASHEGKCLHACLMKHFKVMDGNNKFSKSVALDHAKHFMNDDADKMKKAEQIATACENIDVPADECEASDMYIKCFLGESKKLNVENLFA</sequence>
<dbReference type="InterPro" id="IPR036728">
    <property type="entry name" value="PBP_GOBP_sf"/>
</dbReference>
<keyword evidence="1 2" id="KW-0732">Signal</keyword>
<dbReference type="PANTHER" id="PTHR11857:SF42">
    <property type="entry name" value="GENERAL ODORANT-BINDING PROTEIN 19D-RELATED"/>
    <property type="match status" value="1"/>
</dbReference>
<dbReference type="SMART" id="SM00708">
    <property type="entry name" value="PhBP"/>
    <property type="match status" value="1"/>
</dbReference>
<dbReference type="Gene3D" id="1.10.238.20">
    <property type="entry name" value="Pheromone/general odorant binding protein domain"/>
    <property type="match status" value="1"/>
</dbReference>
<feature type="signal peptide" evidence="2">
    <location>
        <begin position="1"/>
        <end position="20"/>
    </location>
</feature>
<dbReference type="SUPFAM" id="SSF47565">
    <property type="entry name" value="Insect pheromone/odorant-binding proteins"/>
    <property type="match status" value="1"/>
</dbReference>
<dbReference type="GO" id="GO:0005615">
    <property type="term" value="C:extracellular space"/>
    <property type="evidence" value="ECO:0007669"/>
    <property type="project" value="TreeGrafter"/>
</dbReference>
<dbReference type="EMBL" id="KT250740">
    <property type="protein sequence ID" value="ALZ41684.1"/>
    <property type="molecule type" value="mRNA"/>
</dbReference>
<feature type="chain" id="PRO_5007064294" evidence="2">
    <location>
        <begin position="21"/>
        <end position="146"/>
    </location>
</feature>
<accession>A0A0X8B1P8</accession>
<evidence type="ECO:0000313" key="3">
    <source>
        <dbReference type="EMBL" id="ALZ41684.1"/>
    </source>
</evidence>
<dbReference type="GO" id="GO:0007608">
    <property type="term" value="P:sensory perception of smell"/>
    <property type="evidence" value="ECO:0007669"/>
    <property type="project" value="TreeGrafter"/>
</dbReference>